<feature type="transmembrane region" description="Helical" evidence="1">
    <location>
        <begin position="975"/>
        <end position="995"/>
    </location>
</feature>
<evidence type="ECO:0000313" key="2">
    <source>
        <dbReference type="EMBL" id="CAE7279141.1"/>
    </source>
</evidence>
<keyword evidence="1" id="KW-0472">Membrane</keyword>
<keyword evidence="1" id="KW-1133">Transmembrane helix</keyword>
<accession>A0A812MXU7</accession>
<reference evidence="2" key="1">
    <citation type="submission" date="2021-02" db="EMBL/GenBank/DDBJ databases">
        <authorList>
            <person name="Dougan E. K."/>
            <person name="Rhodes N."/>
            <person name="Thang M."/>
            <person name="Chan C."/>
        </authorList>
    </citation>
    <scope>NUCLEOTIDE SEQUENCE</scope>
</reference>
<gene>
    <name evidence="2" type="primary">pmpB</name>
    <name evidence="2" type="ORF">SNAT2548_LOCUS14799</name>
</gene>
<dbReference type="OrthoDB" id="419474at2759"/>
<keyword evidence="1" id="KW-0812">Transmembrane</keyword>
<name>A0A812MXU7_9DINO</name>
<proteinExistence type="predicted"/>
<dbReference type="Proteomes" id="UP000604046">
    <property type="component" value="Unassembled WGS sequence"/>
</dbReference>
<protein>
    <submittedName>
        <fullName evidence="2">PmpB protein</fullName>
    </submittedName>
</protein>
<comment type="caution">
    <text evidence="2">The sequence shown here is derived from an EMBL/GenBank/DDBJ whole genome shotgun (WGS) entry which is preliminary data.</text>
</comment>
<evidence type="ECO:0000313" key="3">
    <source>
        <dbReference type="Proteomes" id="UP000604046"/>
    </source>
</evidence>
<keyword evidence="3" id="KW-1185">Reference proteome</keyword>
<dbReference type="EMBL" id="CAJNDS010001780">
    <property type="protein sequence ID" value="CAE7279141.1"/>
    <property type="molecule type" value="Genomic_DNA"/>
</dbReference>
<feature type="transmembrane region" description="Helical" evidence="1">
    <location>
        <begin position="1001"/>
        <end position="1020"/>
    </location>
</feature>
<sequence length="1310" mass="138951">MATEDAKKGGAFVAQGAVTLSRANLTVEGTRARQGGGFYAGNLTLLHATLSIVDSIATTGSGGGFYTPGEVTMEHSVMSLQDTHAAKYGGGFFTQRGVRLRHASLYIFNSTASCGGGFDCASLELVASVLSARRASAETFGGAFHVASMYARRTYAYFTDSQVYMDECVAGVHAGGFFVRPTGDVSITGSEVRVSNTKAGREAGGFRVGSLQVSSSVLRLEGMRAGMAGGFVAFRPIVIGNRSNVTLVRTAAAEAVGGFSAETNLEVVDGSTVSVDQAEAPGGGAGFRALGDVRIAGASTLRISRSTAQAGNGGGGLAKDVLVTEQSQLLVSDASSGGHGGGLELQGALQVMDRSTIRLERCWAQESGGGVRAKRDILLAGGSQLWVSDAASEQGSGGGLRTPSSLTIAESSRMELQNVSAQWGGGLYVSETLLLDGASNLSILESTATVGDGGAFVVEELLQVSNSRLHVESARAHKTGGGFAARVVNVSTGSSLTILLGFAGKNSGGFFSKTLELSHSRLVASQCSSRDGGGFRTESASLTRAHLSILGGAERGGGFFVERSMEASDSELWVAGWPGQRGQRGSMTQQAADAALGSGAFLQGPLRLTRSALHLQNLQGRTALVSRCLELSQSLVVVNATTAVGISLQNAACSCGRALRVDGALVGSGISSALLSVDPCGDETLAVTDVWLQTSRAAVAETTAHTRVRNVTVEYLEPLDAAVLLNAPSFDVESAKVSCAACTDGVTFGVADGFGLQVVSASWLRCGSEAALNDSSTQRCGCVPPQVPDKSSFGDYVKPWETRDYCVYCPPNFESHDDDDDCHKCPLHKAWSEGTGDACVAWPAQSAVHVPLLLAAVAFVFLAAAAFEILAAPLAIVDAEAPAGQGLLVTVQGPMCSLPKLVAKHVHRRATYSFRGTGLPWLEPQGAKRHVKAGVSLGRCKLQLPPQPEQPPYACATSRGVLHVHGYGMILLQCWLLLFFLLLFPTALLVVLVSGNDLPHVLATAGLLFLLPLTICAATLHRAVPWLLRRQRTPLQRACQEYLDGLSVGQEALELPEADERDHPKNQGLAMSALQHFWEHFKRFVLERNMHYLVANIVEPLTERRRTSFARLLGGKEVMYFVSHSWGTPFQHFVQCLRRHSDYTAAPDVTYWICSFANNQWDIASDIGVGVLDSAFARVLLAGVQGVVMVLDHEVQPLTRVWCLFELFLSSSQSLGVVFATDLGMLGDDQCDSVGVALELGKKIRDLRVEHCQASCEVDKQRIFAHICIELGSLEHMDALIKNMIKDMLCRNLRHASTATACLRQQLEDD</sequence>
<organism evidence="2 3">
    <name type="scientific">Symbiodinium natans</name>
    <dbReference type="NCBI Taxonomy" id="878477"/>
    <lineage>
        <taxon>Eukaryota</taxon>
        <taxon>Sar</taxon>
        <taxon>Alveolata</taxon>
        <taxon>Dinophyceae</taxon>
        <taxon>Suessiales</taxon>
        <taxon>Symbiodiniaceae</taxon>
        <taxon>Symbiodinium</taxon>
    </lineage>
</organism>
<evidence type="ECO:0000256" key="1">
    <source>
        <dbReference type="SAM" id="Phobius"/>
    </source>
</evidence>